<gene>
    <name evidence="3" type="ORF">SIAM614_00552</name>
</gene>
<sequence>MLKKSLAAIATSAVLAACNPGLPNATEEQLLKLFGDREEMGITSISSHMIECLDLISDDAVRFYLDFSDEIAIEFTTTCYKWLHERIEQVDQNPMGYTMAHLEDSELALMLKLLREKQDRLIAALREQESAEIAERQRTENEERDRHNIEQLEQAKADAAPD</sequence>
<proteinExistence type="predicted"/>
<dbReference type="EMBL" id="AAUW01000027">
    <property type="protein sequence ID" value="EAV40686.1"/>
    <property type="molecule type" value="Genomic_DNA"/>
</dbReference>
<dbReference type="RefSeq" id="WP_006939669.1">
    <property type="nucleotide sequence ID" value="NZ_AAUW01000027.1"/>
</dbReference>
<accession>A0P2N3</accession>
<dbReference type="AlphaFoldDB" id="A0P2N3"/>
<name>A0P2N3_ROSAI</name>
<dbReference type="OrthoDB" id="7680111at2"/>
<protein>
    <submittedName>
        <fullName evidence="3">Uncharacterized protein</fullName>
    </submittedName>
</protein>
<dbReference type="GeneID" id="68849659"/>
<evidence type="ECO:0000256" key="1">
    <source>
        <dbReference type="SAM" id="MobiDB-lite"/>
    </source>
</evidence>
<feature type="signal peptide" evidence="2">
    <location>
        <begin position="1"/>
        <end position="16"/>
    </location>
</feature>
<dbReference type="Proteomes" id="UP000004848">
    <property type="component" value="Unassembled WGS sequence"/>
</dbReference>
<feature type="chain" id="PRO_5002628397" evidence="2">
    <location>
        <begin position="17"/>
        <end position="162"/>
    </location>
</feature>
<feature type="compositionally biased region" description="Basic and acidic residues" evidence="1">
    <location>
        <begin position="132"/>
        <end position="156"/>
    </location>
</feature>
<reference evidence="3 4" key="1">
    <citation type="submission" date="2006-05" db="EMBL/GenBank/DDBJ databases">
        <authorList>
            <person name="King G."/>
            <person name="Ferriera S."/>
            <person name="Johnson J."/>
            <person name="Kravitz S."/>
            <person name="Beeson K."/>
            <person name="Sutton G."/>
            <person name="Rogers Y.-H."/>
            <person name="Friedman R."/>
            <person name="Frazier M."/>
            <person name="Venter J.C."/>
        </authorList>
    </citation>
    <scope>NUCLEOTIDE SEQUENCE [LARGE SCALE GENOMIC DNA]</scope>
    <source>
        <strain evidence="4">ATCC 25650 / DSM 13394 / JCM 20685 / NBRC 16684 / NCIMB 2208 / IAM 12614 / B1</strain>
    </source>
</reference>
<dbReference type="PROSITE" id="PS51257">
    <property type="entry name" value="PROKAR_LIPOPROTEIN"/>
    <property type="match status" value="1"/>
</dbReference>
<comment type="caution">
    <text evidence="3">The sequence shown here is derived from an EMBL/GenBank/DDBJ whole genome shotgun (WGS) entry which is preliminary data.</text>
</comment>
<evidence type="ECO:0000256" key="2">
    <source>
        <dbReference type="SAM" id="SignalP"/>
    </source>
</evidence>
<evidence type="ECO:0000313" key="4">
    <source>
        <dbReference type="Proteomes" id="UP000004848"/>
    </source>
</evidence>
<evidence type="ECO:0000313" key="3">
    <source>
        <dbReference type="EMBL" id="EAV40686.1"/>
    </source>
</evidence>
<organism evidence="3 4">
    <name type="scientific">Roseibium aggregatum (strain ATCC 25650 / DSM 13394 / JCM 20685 / NBRC 16684 / NCIMB 2208 / IAM 12614 / B1)</name>
    <name type="common">Stappia aggregata</name>
    <dbReference type="NCBI Taxonomy" id="384765"/>
    <lineage>
        <taxon>Bacteria</taxon>
        <taxon>Pseudomonadati</taxon>
        <taxon>Pseudomonadota</taxon>
        <taxon>Alphaproteobacteria</taxon>
        <taxon>Hyphomicrobiales</taxon>
        <taxon>Stappiaceae</taxon>
        <taxon>Roseibium</taxon>
    </lineage>
</organism>
<keyword evidence="2" id="KW-0732">Signal</keyword>
<feature type="region of interest" description="Disordered" evidence="1">
    <location>
        <begin position="132"/>
        <end position="162"/>
    </location>
</feature>